<evidence type="ECO:0000256" key="5">
    <source>
        <dbReference type="ARBA" id="ARBA00023136"/>
    </source>
</evidence>
<feature type="transmembrane region" description="Helical" evidence="6">
    <location>
        <begin position="27"/>
        <end position="46"/>
    </location>
</feature>
<dbReference type="AlphaFoldDB" id="A0A1E5IX21"/>
<feature type="transmembrane region" description="Helical" evidence="6">
    <location>
        <begin position="177"/>
        <end position="194"/>
    </location>
</feature>
<evidence type="ECO:0000256" key="3">
    <source>
        <dbReference type="ARBA" id="ARBA00022692"/>
    </source>
</evidence>
<dbReference type="PANTHER" id="PTHR30482">
    <property type="entry name" value="HIGH-AFFINITY BRANCHED-CHAIN AMINO ACID TRANSPORT SYSTEM PERMEASE"/>
    <property type="match status" value="1"/>
</dbReference>
<dbReference type="Pfam" id="PF02653">
    <property type="entry name" value="BPD_transp_2"/>
    <property type="match status" value="1"/>
</dbReference>
<dbReference type="InterPro" id="IPR043428">
    <property type="entry name" value="LivM-like"/>
</dbReference>
<feature type="transmembrane region" description="Helical" evidence="6">
    <location>
        <begin position="315"/>
        <end position="334"/>
    </location>
</feature>
<feature type="transmembrane region" description="Helical" evidence="6">
    <location>
        <begin position="52"/>
        <end position="71"/>
    </location>
</feature>
<keyword evidence="4 6" id="KW-1133">Transmembrane helix</keyword>
<name>A0A1E5IX21_SHECO</name>
<dbReference type="EMBL" id="MCBT01000011">
    <property type="protein sequence ID" value="OEG75085.1"/>
    <property type="molecule type" value="Genomic_DNA"/>
</dbReference>
<evidence type="ECO:0000313" key="9">
    <source>
        <dbReference type="Proteomes" id="UP000095230"/>
    </source>
</evidence>
<dbReference type="InterPro" id="IPR001851">
    <property type="entry name" value="ABC_transp_permease"/>
</dbReference>
<feature type="transmembrane region" description="Helical" evidence="6">
    <location>
        <begin position="130"/>
        <end position="149"/>
    </location>
</feature>
<reference evidence="7 10" key="2">
    <citation type="submission" date="2021-05" db="EMBL/GenBank/DDBJ databases">
        <title>Molecular characterization for Shewanella algae harboring chromosomal blaOXA-55-like strains isolated from clinical and environment sample.</title>
        <authorList>
            <person name="Ohama Y."/>
            <person name="Aoki K."/>
            <person name="Harada S."/>
            <person name="Moriya K."/>
            <person name="Ishii Y."/>
            <person name="Tateda K."/>
        </authorList>
    </citation>
    <scope>NUCLEOTIDE SEQUENCE [LARGE SCALE GENOMIC DNA]</scope>
    <source>
        <strain evidence="7 10">MBTL60-118</strain>
    </source>
</reference>
<dbReference type="RefSeq" id="WP_028765402.1">
    <property type="nucleotide sequence ID" value="NZ_BPEU01000005.1"/>
</dbReference>
<sequence>MSSLAMRPCGDFRTSYKSDNTIFETKTIRWFTALVIALACAAPLVLDGYFLTLFIQISYLGIAALGLNILVGFTGQISLGHGAFFGFGAFASAWLNTSFHIPVVLCIPLAGFLTMAVGMMFGMPAARIKGLYLAIATLAAQFIIEDFFARADWFSGGSSGAMAAPVSLFGFDFDTDLSFYFIALFALVFMYIWGCNLMRSRDGRAFVAVRDHYLSAEIMGVKLNKYRLLSFGISSFYAGIGGALYAHYLGYVSAEGFTILMSIQFLAMVIIGGLGSIKGTLMGVVFMVLLPEMLESMVGLMKYTDWGNIPMVTDGLAYIKEMAIGLVIILFLIFEPEGLAHRWDQIKNYWKCYPFAY</sequence>
<gene>
    <name evidence="8" type="ORF">BEL05_02165</name>
    <name evidence="7" type="ORF">TUM3794_07970</name>
</gene>
<proteinExistence type="predicted"/>
<keyword evidence="3 6" id="KW-0812">Transmembrane</keyword>
<comment type="caution">
    <text evidence="8">The sequence shown here is derived from an EMBL/GenBank/DDBJ whole genome shotgun (WGS) entry which is preliminary data.</text>
</comment>
<evidence type="ECO:0000313" key="7">
    <source>
        <dbReference type="EMBL" id="GIU37375.1"/>
    </source>
</evidence>
<keyword evidence="10" id="KW-1185">Reference proteome</keyword>
<comment type="subcellular location">
    <subcellularLocation>
        <location evidence="1">Cell inner membrane</location>
        <topology evidence="1">Multi-pass membrane protein</topology>
    </subcellularLocation>
</comment>
<dbReference type="Proteomes" id="UP000095230">
    <property type="component" value="Unassembled WGS sequence"/>
</dbReference>
<dbReference type="GO" id="GO:0005886">
    <property type="term" value="C:plasma membrane"/>
    <property type="evidence" value="ECO:0007669"/>
    <property type="project" value="UniProtKB-SubCell"/>
</dbReference>
<keyword evidence="5 6" id="KW-0472">Membrane</keyword>
<evidence type="ECO:0000256" key="4">
    <source>
        <dbReference type="ARBA" id="ARBA00022989"/>
    </source>
</evidence>
<evidence type="ECO:0000256" key="2">
    <source>
        <dbReference type="ARBA" id="ARBA00022475"/>
    </source>
</evidence>
<dbReference type="OrthoDB" id="9814461at2"/>
<feature type="transmembrane region" description="Helical" evidence="6">
    <location>
        <begin position="101"/>
        <end position="123"/>
    </location>
</feature>
<evidence type="ECO:0000313" key="8">
    <source>
        <dbReference type="EMBL" id="OEG75085.1"/>
    </source>
</evidence>
<accession>A0A1E5IX21</accession>
<protein>
    <submittedName>
        <fullName evidence="7 8">ABC transporter permease</fullName>
    </submittedName>
</protein>
<evidence type="ECO:0000256" key="6">
    <source>
        <dbReference type="SAM" id="Phobius"/>
    </source>
</evidence>
<dbReference type="CDD" id="cd06581">
    <property type="entry name" value="TM_PBP1_LivM_like"/>
    <property type="match status" value="1"/>
</dbReference>
<evidence type="ECO:0000313" key="10">
    <source>
        <dbReference type="Proteomes" id="UP000773469"/>
    </source>
</evidence>
<feature type="transmembrane region" description="Helical" evidence="6">
    <location>
        <begin position="228"/>
        <end position="250"/>
    </location>
</feature>
<keyword evidence="2" id="KW-1003">Cell membrane</keyword>
<organism evidence="8 9">
    <name type="scientific">Shewanella colwelliana</name>
    <name type="common">Alteromonas colwelliana</name>
    <dbReference type="NCBI Taxonomy" id="23"/>
    <lineage>
        <taxon>Bacteria</taxon>
        <taxon>Pseudomonadati</taxon>
        <taxon>Pseudomonadota</taxon>
        <taxon>Gammaproteobacteria</taxon>
        <taxon>Alteromonadales</taxon>
        <taxon>Shewanellaceae</taxon>
        <taxon>Shewanella</taxon>
    </lineage>
</organism>
<dbReference type="STRING" id="23.BEL05_02165"/>
<reference evidence="8 9" key="1">
    <citation type="submission" date="2016-07" db="EMBL/GenBank/DDBJ databases">
        <title>Whole-genome of two Shewanella species isolated from a digestive organ of sea cucumber Apostichopus japonicus Selenka 1867.</title>
        <authorList>
            <person name="Hong H.-H."/>
            <person name="Choi H."/>
            <person name="Cheon S."/>
            <person name="Oh J.-S."/>
            <person name="Lee H.-G."/>
            <person name="Park C."/>
        </authorList>
    </citation>
    <scope>NUCLEOTIDE SEQUENCE [LARGE SCALE GENOMIC DNA]</scope>
    <source>
        <strain evidence="8 9">CSB03KR</strain>
    </source>
</reference>
<dbReference type="EMBL" id="BPEU01000005">
    <property type="protein sequence ID" value="GIU37375.1"/>
    <property type="molecule type" value="Genomic_DNA"/>
</dbReference>
<dbReference type="PANTHER" id="PTHR30482:SF5">
    <property type="entry name" value="ABC TRANSPORTER PERMEASE PROTEIN"/>
    <property type="match status" value="1"/>
</dbReference>
<dbReference type="Proteomes" id="UP000773469">
    <property type="component" value="Unassembled WGS sequence"/>
</dbReference>
<evidence type="ECO:0000256" key="1">
    <source>
        <dbReference type="ARBA" id="ARBA00004429"/>
    </source>
</evidence>
<dbReference type="GO" id="GO:0015658">
    <property type="term" value="F:branched-chain amino acid transmembrane transporter activity"/>
    <property type="evidence" value="ECO:0007669"/>
    <property type="project" value="InterPro"/>
</dbReference>